<accession>A0AAV4QFJ8</accession>
<comment type="caution">
    <text evidence="2">The sequence shown here is derived from an EMBL/GenBank/DDBJ whole genome shotgun (WGS) entry which is preliminary data.</text>
</comment>
<feature type="compositionally biased region" description="Polar residues" evidence="1">
    <location>
        <begin position="11"/>
        <end position="23"/>
    </location>
</feature>
<name>A0AAV4QFJ8_CAEEX</name>
<dbReference type="EMBL" id="BPLR01006050">
    <property type="protein sequence ID" value="GIY07131.1"/>
    <property type="molecule type" value="Genomic_DNA"/>
</dbReference>
<gene>
    <name evidence="2" type="ORF">CEXT_394171</name>
</gene>
<keyword evidence="3" id="KW-1185">Reference proteome</keyword>
<reference evidence="2 3" key="1">
    <citation type="submission" date="2021-06" db="EMBL/GenBank/DDBJ databases">
        <title>Caerostris extrusa draft genome.</title>
        <authorList>
            <person name="Kono N."/>
            <person name="Arakawa K."/>
        </authorList>
    </citation>
    <scope>NUCLEOTIDE SEQUENCE [LARGE SCALE GENOMIC DNA]</scope>
</reference>
<organism evidence="2 3">
    <name type="scientific">Caerostris extrusa</name>
    <name type="common">Bark spider</name>
    <name type="synonym">Caerostris bankana</name>
    <dbReference type="NCBI Taxonomy" id="172846"/>
    <lineage>
        <taxon>Eukaryota</taxon>
        <taxon>Metazoa</taxon>
        <taxon>Ecdysozoa</taxon>
        <taxon>Arthropoda</taxon>
        <taxon>Chelicerata</taxon>
        <taxon>Arachnida</taxon>
        <taxon>Araneae</taxon>
        <taxon>Araneomorphae</taxon>
        <taxon>Entelegynae</taxon>
        <taxon>Araneoidea</taxon>
        <taxon>Araneidae</taxon>
        <taxon>Caerostris</taxon>
    </lineage>
</organism>
<proteinExistence type="predicted"/>
<sequence>MEIEFSESEQLRSSETGSFSLETSPELKCADPVPGKKFILATTQNRAQIRRPTSSKIQTSYGYRFCMHFFKKAPHLFERKELMADNPEKPGSIQTCRWREETILPALLLQEEKKRTSEAKQSKNRTGERNIKRRMGGRDRKNIHKNTVVYEEEETFRGLGAK</sequence>
<evidence type="ECO:0000256" key="1">
    <source>
        <dbReference type="SAM" id="MobiDB-lite"/>
    </source>
</evidence>
<feature type="compositionally biased region" description="Basic and acidic residues" evidence="1">
    <location>
        <begin position="110"/>
        <end position="140"/>
    </location>
</feature>
<feature type="region of interest" description="Disordered" evidence="1">
    <location>
        <begin position="1"/>
        <end position="26"/>
    </location>
</feature>
<protein>
    <submittedName>
        <fullName evidence="2">Uncharacterized protein</fullName>
    </submittedName>
</protein>
<dbReference type="Proteomes" id="UP001054945">
    <property type="component" value="Unassembled WGS sequence"/>
</dbReference>
<feature type="region of interest" description="Disordered" evidence="1">
    <location>
        <begin position="110"/>
        <end position="146"/>
    </location>
</feature>
<evidence type="ECO:0000313" key="2">
    <source>
        <dbReference type="EMBL" id="GIY07131.1"/>
    </source>
</evidence>
<evidence type="ECO:0000313" key="3">
    <source>
        <dbReference type="Proteomes" id="UP001054945"/>
    </source>
</evidence>
<dbReference type="AlphaFoldDB" id="A0AAV4QFJ8"/>